<dbReference type="NCBIfam" id="NF005791">
    <property type="entry name" value="PRK07627.1"/>
    <property type="match status" value="1"/>
</dbReference>
<dbReference type="GO" id="GO:0046872">
    <property type="term" value="F:metal ion binding"/>
    <property type="evidence" value="ECO:0007669"/>
    <property type="project" value="InterPro"/>
</dbReference>
<dbReference type="GO" id="GO:0004151">
    <property type="term" value="F:dihydroorotase activity"/>
    <property type="evidence" value="ECO:0007669"/>
    <property type="project" value="InterPro"/>
</dbReference>
<dbReference type="Gene3D" id="2.30.40.10">
    <property type="entry name" value="Urease, subunit C, domain 1"/>
    <property type="match status" value="1"/>
</dbReference>
<gene>
    <name evidence="3" type="ORF">DI603_21285</name>
</gene>
<accession>A0A2W5F9M2</accession>
<dbReference type="PANTHER" id="PTHR43668:SF2">
    <property type="entry name" value="ALLANTOINASE"/>
    <property type="match status" value="1"/>
</dbReference>
<dbReference type="CDD" id="cd01317">
    <property type="entry name" value="DHOase_IIa"/>
    <property type="match status" value="1"/>
</dbReference>
<dbReference type="InterPro" id="IPR004722">
    <property type="entry name" value="DHOase"/>
</dbReference>
<dbReference type="AlphaFoldDB" id="A0A2W5F9M2"/>
<dbReference type="PANTHER" id="PTHR43668">
    <property type="entry name" value="ALLANTOINASE"/>
    <property type="match status" value="1"/>
</dbReference>
<dbReference type="SUPFAM" id="SSF51556">
    <property type="entry name" value="Metallo-dependent hydrolases"/>
    <property type="match status" value="1"/>
</dbReference>
<reference evidence="3 4" key="1">
    <citation type="submission" date="2017-08" db="EMBL/GenBank/DDBJ databases">
        <title>Infants hospitalized years apart are colonized by the same room-sourced microbial strains.</title>
        <authorList>
            <person name="Brooks B."/>
            <person name="Olm M.R."/>
            <person name="Firek B.A."/>
            <person name="Baker R."/>
            <person name="Thomas B.C."/>
            <person name="Morowitz M.J."/>
            <person name="Banfield J.F."/>
        </authorList>
    </citation>
    <scope>NUCLEOTIDE SEQUENCE [LARGE SCALE GENOMIC DNA]</scope>
    <source>
        <strain evidence="3">S2_012_000_R2_81</strain>
    </source>
</reference>
<dbReference type="SUPFAM" id="SSF51338">
    <property type="entry name" value="Composite domain of metallo-dependent hydrolases"/>
    <property type="match status" value="1"/>
</dbReference>
<proteinExistence type="predicted"/>
<evidence type="ECO:0000313" key="3">
    <source>
        <dbReference type="EMBL" id="PZP27702.1"/>
    </source>
</evidence>
<keyword evidence="1" id="KW-0665">Pyrimidine biosynthesis</keyword>
<organism evidence="3 4">
    <name type="scientific">Roseateles depolymerans</name>
    <dbReference type="NCBI Taxonomy" id="76731"/>
    <lineage>
        <taxon>Bacteria</taxon>
        <taxon>Pseudomonadati</taxon>
        <taxon>Pseudomonadota</taxon>
        <taxon>Betaproteobacteria</taxon>
        <taxon>Burkholderiales</taxon>
        <taxon>Sphaerotilaceae</taxon>
        <taxon>Roseateles</taxon>
    </lineage>
</organism>
<evidence type="ECO:0000259" key="2">
    <source>
        <dbReference type="Pfam" id="PF12890"/>
    </source>
</evidence>
<feature type="domain" description="Dihydroorotase catalytic" evidence="2">
    <location>
        <begin position="51"/>
        <end position="234"/>
    </location>
</feature>
<evidence type="ECO:0000256" key="1">
    <source>
        <dbReference type="ARBA" id="ARBA00022975"/>
    </source>
</evidence>
<dbReference type="Gene3D" id="3.20.20.140">
    <property type="entry name" value="Metal-dependent hydrolases"/>
    <property type="match status" value="1"/>
</dbReference>
<dbReference type="EMBL" id="QFOD01000028">
    <property type="protein sequence ID" value="PZP27702.1"/>
    <property type="molecule type" value="Genomic_DNA"/>
</dbReference>
<dbReference type="InterPro" id="IPR024403">
    <property type="entry name" value="DHOase_cat"/>
</dbReference>
<dbReference type="GO" id="GO:0004038">
    <property type="term" value="F:allantoinase activity"/>
    <property type="evidence" value="ECO:0007669"/>
    <property type="project" value="TreeGrafter"/>
</dbReference>
<dbReference type="InterPro" id="IPR032466">
    <property type="entry name" value="Metal_Hydrolase"/>
</dbReference>
<dbReference type="Pfam" id="PF12890">
    <property type="entry name" value="DHOase"/>
    <property type="match status" value="1"/>
</dbReference>
<sequence>MKIIIKNGRLIDPASGLDRVGDLAIANGRIVGLGEVGDFVADRTLDAAGLIVAPGLVDLCARLREPGHEHEGLLESELAAAAAGGVTSLVCPPDTDPVLDEPGLVEMLKFRARKLSRCRLFPLGALTRNLEGLALTEMAELTEAGCIGFSQAEVPVRDTLVLSRALLYAATYGYTVWLRPQDAYLSGGVAASGAVATRLGLSGVPVTAETVALHTIFELMRSTGARVHLCRLSSAAGVALLRAAKAEGLAVTADVSINSLHLSDVDIGFFDSAMRLTPPLRQGRDRDALRAALADGTIDALVSDHMPVTTDEKAVPFAEATPGATGLELLLSLALRWAQDSGLPLARALAVVTADPVRVMGPALGSLAASAGRLVEGGVADVCVFDMGRSWGVTPEALVSQGKHTPFEFSRSGFELPARVRYTLVAGHLAHESAGA</sequence>
<dbReference type="InterPro" id="IPR050138">
    <property type="entry name" value="DHOase/Allantoinase_Hydrolase"/>
</dbReference>
<protein>
    <submittedName>
        <fullName evidence="3">Dihydroorotase</fullName>
    </submittedName>
</protein>
<dbReference type="GO" id="GO:0006221">
    <property type="term" value="P:pyrimidine nucleotide biosynthetic process"/>
    <property type="evidence" value="ECO:0007669"/>
    <property type="project" value="UniProtKB-KW"/>
</dbReference>
<dbReference type="InterPro" id="IPR011059">
    <property type="entry name" value="Metal-dep_hydrolase_composite"/>
</dbReference>
<name>A0A2W5F9M2_9BURK</name>
<dbReference type="GO" id="GO:0005737">
    <property type="term" value="C:cytoplasm"/>
    <property type="evidence" value="ECO:0007669"/>
    <property type="project" value="TreeGrafter"/>
</dbReference>
<evidence type="ECO:0000313" key="4">
    <source>
        <dbReference type="Proteomes" id="UP000249633"/>
    </source>
</evidence>
<dbReference type="Proteomes" id="UP000249633">
    <property type="component" value="Unassembled WGS sequence"/>
</dbReference>
<dbReference type="GO" id="GO:0006145">
    <property type="term" value="P:purine nucleobase catabolic process"/>
    <property type="evidence" value="ECO:0007669"/>
    <property type="project" value="TreeGrafter"/>
</dbReference>
<comment type="caution">
    <text evidence="3">The sequence shown here is derived from an EMBL/GenBank/DDBJ whole genome shotgun (WGS) entry which is preliminary data.</text>
</comment>